<protein>
    <submittedName>
        <fullName evidence="1">Uncharacterized protein</fullName>
    </submittedName>
</protein>
<dbReference type="GO" id="GO:0009556">
    <property type="term" value="P:microsporogenesis"/>
    <property type="evidence" value="ECO:0007669"/>
    <property type="project" value="TreeGrafter"/>
</dbReference>
<organism evidence="1">
    <name type="scientific">Arundo donax</name>
    <name type="common">Giant reed</name>
    <name type="synonym">Donax arundinaceus</name>
    <dbReference type="NCBI Taxonomy" id="35708"/>
    <lineage>
        <taxon>Eukaryota</taxon>
        <taxon>Viridiplantae</taxon>
        <taxon>Streptophyta</taxon>
        <taxon>Embryophyta</taxon>
        <taxon>Tracheophyta</taxon>
        <taxon>Spermatophyta</taxon>
        <taxon>Magnoliopsida</taxon>
        <taxon>Liliopsida</taxon>
        <taxon>Poales</taxon>
        <taxon>Poaceae</taxon>
        <taxon>PACMAD clade</taxon>
        <taxon>Arundinoideae</taxon>
        <taxon>Arundineae</taxon>
        <taxon>Arundo</taxon>
    </lineage>
</organism>
<dbReference type="GO" id="GO:0070192">
    <property type="term" value="P:chromosome organization involved in meiotic cell cycle"/>
    <property type="evidence" value="ECO:0007669"/>
    <property type="project" value="InterPro"/>
</dbReference>
<dbReference type="PANTHER" id="PTHR37695">
    <property type="entry name" value="RECOMBINATION INITIATION DEFECTS 3-RELATED"/>
    <property type="match status" value="1"/>
</dbReference>
<dbReference type="GO" id="GO:0009553">
    <property type="term" value="P:embryo sac development"/>
    <property type="evidence" value="ECO:0007669"/>
    <property type="project" value="TreeGrafter"/>
</dbReference>
<dbReference type="PANTHER" id="PTHR37695:SF1">
    <property type="entry name" value="RECOMBINATION INITIATION DEFECTS 3-RELATED"/>
    <property type="match status" value="1"/>
</dbReference>
<dbReference type="InterPro" id="IPR034546">
    <property type="entry name" value="PAIR1"/>
</dbReference>
<dbReference type="EMBL" id="GBRH01196907">
    <property type="protein sequence ID" value="JAE00989.1"/>
    <property type="molecule type" value="Transcribed_RNA"/>
</dbReference>
<reference evidence="1" key="1">
    <citation type="submission" date="2014-09" db="EMBL/GenBank/DDBJ databases">
        <authorList>
            <person name="Magalhaes I.L.F."/>
            <person name="Oliveira U."/>
            <person name="Santos F.R."/>
            <person name="Vidigal T.H.D.A."/>
            <person name="Brescovit A.D."/>
            <person name="Santos A.J."/>
        </authorList>
    </citation>
    <scope>NUCLEOTIDE SEQUENCE</scope>
    <source>
        <tissue evidence="1">Shoot tissue taken approximately 20 cm above the soil surface</tissue>
    </source>
</reference>
<accession>A0A0A9EPR4</accession>
<reference evidence="1" key="2">
    <citation type="journal article" date="2015" name="Data Brief">
        <title>Shoot transcriptome of the giant reed, Arundo donax.</title>
        <authorList>
            <person name="Barrero R.A."/>
            <person name="Guerrero F.D."/>
            <person name="Moolhuijzen P."/>
            <person name="Goolsby J.A."/>
            <person name="Tidwell J."/>
            <person name="Bellgard S.E."/>
            <person name="Bellgard M.I."/>
        </authorList>
    </citation>
    <scope>NUCLEOTIDE SEQUENCE</scope>
    <source>
        <tissue evidence="1">Shoot tissue taken approximately 20 cm above the soil surface</tissue>
    </source>
</reference>
<evidence type="ECO:0000313" key="1">
    <source>
        <dbReference type="EMBL" id="JAE00989.1"/>
    </source>
</evidence>
<dbReference type="AlphaFoldDB" id="A0A0A9EPR4"/>
<dbReference type="GO" id="GO:0005634">
    <property type="term" value="C:nucleus"/>
    <property type="evidence" value="ECO:0007669"/>
    <property type="project" value="TreeGrafter"/>
</dbReference>
<sequence>MALLPIRSASCAHESSQMQFANMSSSTLNRWNPLPDSGCKPPRPNGAFGQVPNEDVEHKFRYLESSVHKTGMVLDSVQNDVIGLNRAMKDAKLDCKPLLICTLLSFSTTCDCRTYCFVIIFFINCAMTQ</sequence>
<name>A0A0A9EPR4_ARUDO</name>
<dbReference type="GO" id="GO:0042138">
    <property type="term" value="P:meiotic DNA double-strand break formation"/>
    <property type="evidence" value="ECO:0007669"/>
    <property type="project" value="TreeGrafter"/>
</dbReference>
<proteinExistence type="predicted"/>